<keyword evidence="1" id="KW-0862">Zinc</keyword>
<keyword evidence="1" id="KW-0863">Zinc-finger</keyword>
<feature type="non-terminal residue" evidence="3">
    <location>
        <position position="109"/>
    </location>
</feature>
<dbReference type="PROSITE" id="PS00028">
    <property type="entry name" value="ZINC_FINGER_C2H2_1"/>
    <property type="match status" value="1"/>
</dbReference>
<proteinExistence type="predicted"/>
<dbReference type="Pfam" id="PF00096">
    <property type="entry name" value="zf-C2H2"/>
    <property type="match status" value="1"/>
</dbReference>
<dbReference type="Gene3D" id="3.30.160.60">
    <property type="entry name" value="Classic Zinc Finger"/>
    <property type="match status" value="1"/>
</dbReference>
<dbReference type="InterPro" id="IPR036236">
    <property type="entry name" value="Znf_C2H2_sf"/>
</dbReference>
<protein>
    <recommendedName>
        <fullName evidence="2">C2H2-type domain-containing protein</fullName>
    </recommendedName>
</protein>
<keyword evidence="4" id="KW-1185">Reference proteome</keyword>
<dbReference type="SUPFAM" id="SSF57667">
    <property type="entry name" value="beta-beta-alpha zinc fingers"/>
    <property type="match status" value="1"/>
</dbReference>
<dbReference type="InterPro" id="IPR013087">
    <property type="entry name" value="Znf_C2H2_type"/>
</dbReference>
<dbReference type="AlphaFoldDB" id="A0AAN4Z9P9"/>
<evidence type="ECO:0000259" key="2">
    <source>
        <dbReference type="PROSITE" id="PS50157"/>
    </source>
</evidence>
<dbReference type="EMBL" id="BTRK01000002">
    <property type="protein sequence ID" value="GMR35934.1"/>
    <property type="molecule type" value="Genomic_DNA"/>
</dbReference>
<feature type="domain" description="C2H2-type" evidence="2">
    <location>
        <begin position="4"/>
        <end position="33"/>
    </location>
</feature>
<evidence type="ECO:0000313" key="3">
    <source>
        <dbReference type="EMBL" id="GMR35934.1"/>
    </source>
</evidence>
<evidence type="ECO:0000256" key="1">
    <source>
        <dbReference type="PROSITE-ProRule" id="PRU00042"/>
    </source>
</evidence>
<dbReference type="Proteomes" id="UP001328107">
    <property type="component" value="Unassembled WGS sequence"/>
</dbReference>
<keyword evidence="1" id="KW-0479">Metal-binding</keyword>
<sequence>LKSYVCTEEGCEKVFKIPGALQDHVNGHTGIAAHECDHCDKNFTTRVYYARDLSKGSLRDDAVLRELPWDGILKLFTLLGGNDEFDRSMHFLTVCTAIAGANTILPLIR</sequence>
<dbReference type="PROSITE" id="PS50157">
    <property type="entry name" value="ZINC_FINGER_C2H2_2"/>
    <property type="match status" value="1"/>
</dbReference>
<comment type="caution">
    <text evidence="3">The sequence shown here is derived from an EMBL/GenBank/DDBJ whole genome shotgun (WGS) entry which is preliminary data.</text>
</comment>
<organism evidence="3 4">
    <name type="scientific">Pristionchus mayeri</name>
    <dbReference type="NCBI Taxonomy" id="1317129"/>
    <lineage>
        <taxon>Eukaryota</taxon>
        <taxon>Metazoa</taxon>
        <taxon>Ecdysozoa</taxon>
        <taxon>Nematoda</taxon>
        <taxon>Chromadorea</taxon>
        <taxon>Rhabditida</taxon>
        <taxon>Rhabditina</taxon>
        <taxon>Diplogasteromorpha</taxon>
        <taxon>Diplogasteroidea</taxon>
        <taxon>Neodiplogasteridae</taxon>
        <taxon>Pristionchus</taxon>
    </lineage>
</organism>
<dbReference type="GO" id="GO:0008270">
    <property type="term" value="F:zinc ion binding"/>
    <property type="evidence" value="ECO:0007669"/>
    <property type="project" value="UniProtKB-KW"/>
</dbReference>
<gene>
    <name evidence="3" type="ORF">PMAYCL1PPCAC_06129</name>
</gene>
<reference evidence="4" key="1">
    <citation type="submission" date="2022-10" db="EMBL/GenBank/DDBJ databases">
        <title>Genome assembly of Pristionchus species.</title>
        <authorList>
            <person name="Yoshida K."/>
            <person name="Sommer R.J."/>
        </authorList>
    </citation>
    <scope>NUCLEOTIDE SEQUENCE [LARGE SCALE GENOMIC DNA]</scope>
    <source>
        <strain evidence="4">RS5460</strain>
    </source>
</reference>
<evidence type="ECO:0000313" key="4">
    <source>
        <dbReference type="Proteomes" id="UP001328107"/>
    </source>
</evidence>
<name>A0AAN4Z9P9_9BILA</name>
<accession>A0AAN4Z9P9</accession>
<feature type="non-terminal residue" evidence="3">
    <location>
        <position position="1"/>
    </location>
</feature>